<feature type="compositionally biased region" description="Polar residues" evidence="1">
    <location>
        <begin position="408"/>
        <end position="448"/>
    </location>
</feature>
<feature type="compositionally biased region" description="Low complexity" evidence="1">
    <location>
        <begin position="662"/>
        <end position="678"/>
    </location>
</feature>
<gene>
    <name evidence="2" type="ORF">M408DRAFT_25980</name>
</gene>
<dbReference type="EMBL" id="KN824312">
    <property type="protein sequence ID" value="KIM25649.1"/>
    <property type="molecule type" value="Genomic_DNA"/>
</dbReference>
<feature type="region of interest" description="Disordered" evidence="1">
    <location>
        <begin position="226"/>
        <end position="246"/>
    </location>
</feature>
<dbReference type="OrthoDB" id="10688395at2759"/>
<feature type="region of interest" description="Disordered" evidence="1">
    <location>
        <begin position="662"/>
        <end position="703"/>
    </location>
</feature>
<feature type="compositionally biased region" description="Basic and acidic residues" evidence="1">
    <location>
        <begin position="230"/>
        <end position="246"/>
    </location>
</feature>
<feature type="compositionally biased region" description="Polar residues" evidence="1">
    <location>
        <begin position="679"/>
        <end position="695"/>
    </location>
</feature>
<protein>
    <submittedName>
        <fullName evidence="2">Uncharacterized protein</fullName>
    </submittedName>
</protein>
<organism evidence="2 3">
    <name type="scientific">Serendipita vermifera MAFF 305830</name>
    <dbReference type="NCBI Taxonomy" id="933852"/>
    <lineage>
        <taxon>Eukaryota</taxon>
        <taxon>Fungi</taxon>
        <taxon>Dikarya</taxon>
        <taxon>Basidiomycota</taxon>
        <taxon>Agaricomycotina</taxon>
        <taxon>Agaricomycetes</taxon>
        <taxon>Sebacinales</taxon>
        <taxon>Serendipitaceae</taxon>
        <taxon>Serendipita</taxon>
    </lineage>
</organism>
<dbReference type="HOGENOM" id="CLU_379051_0_0_1"/>
<reference evidence="2 3" key="1">
    <citation type="submission" date="2014-04" db="EMBL/GenBank/DDBJ databases">
        <authorList>
            <consortium name="DOE Joint Genome Institute"/>
            <person name="Kuo A."/>
            <person name="Zuccaro A."/>
            <person name="Kohler A."/>
            <person name="Nagy L.G."/>
            <person name="Floudas D."/>
            <person name="Copeland A."/>
            <person name="Barry K.W."/>
            <person name="Cichocki N."/>
            <person name="Veneault-Fourrey C."/>
            <person name="LaButti K."/>
            <person name="Lindquist E.A."/>
            <person name="Lipzen A."/>
            <person name="Lundell T."/>
            <person name="Morin E."/>
            <person name="Murat C."/>
            <person name="Sun H."/>
            <person name="Tunlid A."/>
            <person name="Henrissat B."/>
            <person name="Grigoriev I.V."/>
            <person name="Hibbett D.S."/>
            <person name="Martin F."/>
            <person name="Nordberg H.P."/>
            <person name="Cantor M.N."/>
            <person name="Hua S.X."/>
        </authorList>
    </citation>
    <scope>NUCLEOTIDE SEQUENCE [LARGE SCALE GENOMIC DNA]</scope>
    <source>
        <strain evidence="2 3">MAFF 305830</strain>
    </source>
</reference>
<proteinExistence type="predicted"/>
<feature type="compositionally biased region" description="Polar residues" evidence="1">
    <location>
        <begin position="457"/>
        <end position="490"/>
    </location>
</feature>
<accession>A0A0C3B0B7</accession>
<evidence type="ECO:0000256" key="1">
    <source>
        <dbReference type="SAM" id="MobiDB-lite"/>
    </source>
</evidence>
<evidence type="ECO:0000313" key="3">
    <source>
        <dbReference type="Proteomes" id="UP000054097"/>
    </source>
</evidence>
<reference evidence="3" key="2">
    <citation type="submission" date="2015-01" db="EMBL/GenBank/DDBJ databases">
        <title>Evolutionary Origins and Diversification of the Mycorrhizal Mutualists.</title>
        <authorList>
            <consortium name="DOE Joint Genome Institute"/>
            <consortium name="Mycorrhizal Genomics Consortium"/>
            <person name="Kohler A."/>
            <person name="Kuo A."/>
            <person name="Nagy L.G."/>
            <person name="Floudas D."/>
            <person name="Copeland A."/>
            <person name="Barry K.W."/>
            <person name="Cichocki N."/>
            <person name="Veneault-Fourrey C."/>
            <person name="LaButti K."/>
            <person name="Lindquist E.A."/>
            <person name="Lipzen A."/>
            <person name="Lundell T."/>
            <person name="Morin E."/>
            <person name="Murat C."/>
            <person name="Riley R."/>
            <person name="Ohm R."/>
            <person name="Sun H."/>
            <person name="Tunlid A."/>
            <person name="Henrissat B."/>
            <person name="Grigoriev I.V."/>
            <person name="Hibbett D.S."/>
            <person name="Martin F."/>
        </authorList>
    </citation>
    <scope>NUCLEOTIDE SEQUENCE [LARGE SCALE GENOMIC DNA]</scope>
    <source>
        <strain evidence="3">MAFF 305830</strain>
    </source>
</reference>
<keyword evidence="3" id="KW-1185">Reference proteome</keyword>
<evidence type="ECO:0000313" key="2">
    <source>
        <dbReference type="EMBL" id="KIM25649.1"/>
    </source>
</evidence>
<dbReference type="Proteomes" id="UP000054097">
    <property type="component" value="Unassembled WGS sequence"/>
</dbReference>
<sequence>MDLPTNAQALTEAPMRPESLPDNPNFPNISGRQLTVPLIRAGHTARIEARYPKEPTGGLSQNNMFYPNVLPAVDLYGQQNTTATKRVDKRIRQNPRLRHERVKLLREEYQDEWMRLTPDERQSWIDQADTLHKSGPDLGSVDKRTTLLASKLQEIHVDAQEAFSFPLVSLVFLPAEQEQKPQALIAQSRSEGLPSLTSWLQERHGNRVHGQFMALLTEANVHTMVEDTDSEKAAANRQDTQSDKDESPLWCNGIQYLRDPTGVSVTPLRALYRQGLYERRIACGWKDVRMPWQRVEDQPESFIQEDVLPEGTQIKPPERQDAESVRKLVKFFVAHQKGEVPWERGLLFKPLGNGKFPAQKPEFPNSVDAKATAGMTLDISCASSDLERKTEGIPLPITVKPPSVTLRDANSGSVNIPPTLGTNSVATHTANDTPSHSKASTTRNQQTRELGGHPRPASTSNPSITSYFHTLSSIQKPTQNNVSPTSNGQTEKIACPDLNSSPSLSLCLLEQLKIELREKKPDKICWKCMLPYSFQDISPDSQYLVNHKGEYSEDPKHCAKIWLPLIFLPALNLLQDSDVRFALDIPTGDPEMDINVFYLFKNWPQCQGFNNIHRLMLLEFFLQDQTESTPFDYLSDPESKNKLVKGYLDDISSLRSSLSFERSTETSNNTSNSVSSSSLGTPSQPESGGSLTNAPSKPLKVRHQAVPERSAGIVLLLILFLLAHHSMRTLA</sequence>
<feature type="region of interest" description="Disordered" evidence="1">
    <location>
        <begin position="393"/>
        <end position="495"/>
    </location>
</feature>
<feature type="region of interest" description="Disordered" evidence="1">
    <location>
        <begin position="1"/>
        <end position="31"/>
    </location>
</feature>
<dbReference type="AlphaFoldDB" id="A0A0C3B0B7"/>
<name>A0A0C3B0B7_SERVB</name>